<evidence type="ECO:0000313" key="2">
    <source>
        <dbReference type="EMBL" id="SFK37601.1"/>
    </source>
</evidence>
<gene>
    <name evidence="2" type="ORF">SAMN05192579_102134</name>
</gene>
<keyword evidence="1" id="KW-0812">Transmembrane</keyword>
<proteinExistence type="predicted"/>
<accession>A0A1I3Z1T2</accession>
<keyword evidence="1" id="KW-1133">Transmembrane helix</keyword>
<organism evidence="2 3">
    <name type="scientific">Rhodanobacter glycinis</name>
    <dbReference type="NCBI Taxonomy" id="582702"/>
    <lineage>
        <taxon>Bacteria</taxon>
        <taxon>Pseudomonadati</taxon>
        <taxon>Pseudomonadota</taxon>
        <taxon>Gammaproteobacteria</taxon>
        <taxon>Lysobacterales</taxon>
        <taxon>Rhodanobacteraceae</taxon>
        <taxon>Rhodanobacter</taxon>
    </lineage>
</organism>
<dbReference type="EMBL" id="FOSR01000002">
    <property type="protein sequence ID" value="SFK37601.1"/>
    <property type="molecule type" value="Genomic_DNA"/>
</dbReference>
<sequence>MARLTQKHYEQRLMLVMLVYMAVLFADGPLLRAATNLPLKALLAVAPVLPMLYVIALMWWRVRDSDELEQRTHLVALGVATALVSALSMVVGFLVAGGVLHWGGGVLIWVFPMLMAGYGIAYRQVARRYGMGNLCTGEGSAWMPWYFVLLALVMAGFGFNAWWHHLRGDALVFVATAVFFVVVAIRARVRQVRAGQERED</sequence>
<dbReference type="AlphaFoldDB" id="A0A1I3Z1T2"/>
<feature type="transmembrane region" description="Helical" evidence="1">
    <location>
        <begin position="102"/>
        <end position="122"/>
    </location>
</feature>
<evidence type="ECO:0000313" key="3">
    <source>
        <dbReference type="Proteomes" id="UP000198725"/>
    </source>
</evidence>
<reference evidence="3" key="1">
    <citation type="submission" date="2016-10" db="EMBL/GenBank/DDBJ databases">
        <authorList>
            <person name="Varghese N."/>
            <person name="Submissions S."/>
        </authorList>
    </citation>
    <scope>NUCLEOTIDE SEQUENCE [LARGE SCALE GENOMIC DNA]</scope>
    <source>
        <strain evidence="3">MO64</strain>
    </source>
</reference>
<keyword evidence="1" id="KW-0472">Membrane</keyword>
<keyword evidence="3" id="KW-1185">Reference proteome</keyword>
<feature type="transmembrane region" description="Helical" evidence="1">
    <location>
        <begin position="12"/>
        <end position="35"/>
    </location>
</feature>
<dbReference type="RefSeq" id="WP_092701360.1">
    <property type="nucleotide sequence ID" value="NZ_FOSR01000002.1"/>
</dbReference>
<dbReference type="Proteomes" id="UP000198725">
    <property type="component" value="Unassembled WGS sequence"/>
</dbReference>
<name>A0A1I3Z1T2_9GAMM</name>
<feature type="transmembrane region" description="Helical" evidence="1">
    <location>
        <begin position="41"/>
        <end position="62"/>
    </location>
</feature>
<feature type="transmembrane region" description="Helical" evidence="1">
    <location>
        <begin position="170"/>
        <end position="189"/>
    </location>
</feature>
<protein>
    <submittedName>
        <fullName evidence="2">Uncharacterized protein</fullName>
    </submittedName>
</protein>
<feature type="transmembrane region" description="Helical" evidence="1">
    <location>
        <begin position="74"/>
        <end position="96"/>
    </location>
</feature>
<evidence type="ECO:0000256" key="1">
    <source>
        <dbReference type="SAM" id="Phobius"/>
    </source>
</evidence>
<feature type="transmembrane region" description="Helical" evidence="1">
    <location>
        <begin position="143"/>
        <end position="164"/>
    </location>
</feature>